<feature type="region of interest" description="Disordered" evidence="6">
    <location>
        <begin position="83"/>
        <end position="102"/>
    </location>
</feature>
<keyword evidence="2" id="KW-0813">Transport</keyword>
<feature type="compositionally biased region" description="Basic and acidic residues" evidence="6">
    <location>
        <begin position="585"/>
        <end position="594"/>
    </location>
</feature>
<dbReference type="AlphaFoldDB" id="A0A427XZ11"/>
<feature type="transmembrane region" description="Helical" evidence="7">
    <location>
        <begin position="203"/>
        <end position="225"/>
    </location>
</feature>
<dbReference type="Pfam" id="PF07690">
    <property type="entry name" value="MFS_1"/>
    <property type="match status" value="1"/>
</dbReference>
<dbReference type="GO" id="GO:0016020">
    <property type="term" value="C:membrane"/>
    <property type="evidence" value="ECO:0007669"/>
    <property type="project" value="UniProtKB-SubCell"/>
</dbReference>
<organism evidence="9 10">
    <name type="scientific">Saitozyma podzolica</name>
    <dbReference type="NCBI Taxonomy" id="1890683"/>
    <lineage>
        <taxon>Eukaryota</taxon>
        <taxon>Fungi</taxon>
        <taxon>Dikarya</taxon>
        <taxon>Basidiomycota</taxon>
        <taxon>Agaricomycotina</taxon>
        <taxon>Tremellomycetes</taxon>
        <taxon>Tremellales</taxon>
        <taxon>Trimorphomycetaceae</taxon>
        <taxon>Saitozyma</taxon>
    </lineage>
</organism>
<proteinExistence type="predicted"/>
<dbReference type="InterPro" id="IPR011701">
    <property type="entry name" value="MFS"/>
</dbReference>
<gene>
    <name evidence="9" type="ORF">EHS25_005298</name>
</gene>
<evidence type="ECO:0000256" key="3">
    <source>
        <dbReference type="ARBA" id="ARBA00022692"/>
    </source>
</evidence>
<dbReference type="InterPro" id="IPR020846">
    <property type="entry name" value="MFS_dom"/>
</dbReference>
<comment type="subcellular location">
    <subcellularLocation>
        <location evidence="1">Membrane</location>
        <topology evidence="1">Multi-pass membrane protein</topology>
    </subcellularLocation>
</comment>
<feature type="transmembrane region" description="Helical" evidence="7">
    <location>
        <begin position="237"/>
        <end position="258"/>
    </location>
</feature>
<feature type="transmembrane region" description="Helical" evidence="7">
    <location>
        <begin position="270"/>
        <end position="288"/>
    </location>
</feature>
<keyword evidence="3 7" id="KW-0812">Transmembrane</keyword>
<evidence type="ECO:0000259" key="8">
    <source>
        <dbReference type="PROSITE" id="PS50850"/>
    </source>
</evidence>
<feature type="region of interest" description="Disordered" evidence="6">
    <location>
        <begin position="581"/>
        <end position="644"/>
    </location>
</feature>
<evidence type="ECO:0000256" key="2">
    <source>
        <dbReference type="ARBA" id="ARBA00022448"/>
    </source>
</evidence>
<evidence type="ECO:0000256" key="1">
    <source>
        <dbReference type="ARBA" id="ARBA00004141"/>
    </source>
</evidence>
<feature type="transmembrane region" description="Helical" evidence="7">
    <location>
        <begin position="331"/>
        <end position="351"/>
    </location>
</feature>
<evidence type="ECO:0000313" key="10">
    <source>
        <dbReference type="Proteomes" id="UP000279259"/>
    </source>
</evidence>
<feature type="domain" description="Major facilitator superfamily (MFS) profile" evidence="8">
    <location>
        <begin position="109"/>
        <end position="576"/>
    </location>
</feature>
<feature type="compositionally biased region" description="Low complexity" evidence="6">
    <location>
        <begin position="64"/>
        <end position="75"/>
    </location>
</feature>
<dbReference type="InterPro" id="IPR036259">
    <property type="entry name" value="MFS_trans_sf"/>
</dbReference>
<feature type="compositionally biased region" description="Basic and acidic residues" evidence="6">
    <location>
        <begin position="620"/>
        <end position="632"/>
    </location>
</feature>
<dbReference type="PANTHER" id="PTHR42718">
    <property type="entry name" value="MAJOR FACILITATOR SUPERFAMILY MULTIDRUG TRANSPORTER MFSC"/>
    <property type="match status" value="1"/>
</dbReference>
<dbReference type="OrthoDB" id="2130629at2759"/>
<dbReference type="PROSITE" id="PS50850">
    <property type="entry name" value="MFS"/>
    <property type="match status" value="1"/>
</dbReference>
<feature type="compositionally biased region" description="Pro residues" evidence="6">
    <location>
        <begin position="93"/>
        <end position="102"/>
    </location>
</feature>
<feature type="transmembrane region" description="Helical" evidence="7">
    <location>
        <begin position="551"/>
        <end position="572"/>
    </location>
</feature>
<feature type="transmembrane region" description="Helical" evidence="7">
    <location>
        <begin position="443"/>
        <end position="463"/>
    </location>
</feature>
<name>A0A427XZ11_9TREE</name>
<feature type="transmembrane region" description="Helical" evidence="7">
    <location>
        <begin position="378"/>
        <end position="398"/>
    </location>
</feature>
<sequence>MSDSTGPPHHTLSAPEALAGGVAVLPPDPPNAPLASTAGDVSIQSAPKNTPAREDEPVTDAKQPAPSRSASPISPLAPILSRLPARAGDSKPPEPPAFPSQPPLSPARLFSVAVIVTFTMILSAGGMQGLNIALPTIGAELNMRESDLQWVASAYSLTNGCFLLLAGRMADVHGRKLVFMVGVLWYAVWHLIGGFMHNGAALVVTRALAGCGAAMSTPSAIGIIATHFRGKARSTAFASFSAGAPVGAAFGLVVGGLPTAYSKQTWRPCLWILASLAFAIAIVAFFVIPTDVVQTTDRRVDWVGAALVTVGLVFVQFGISDGETAPQGWKTSYIIALLIIGVLLVIAFFLWERHVVYNTTRPPLMRLQLWTRANGRLAAVYAIGCTSWMGFSALFYHATLFYQQVQDTGAIGAMLRFIPCSVSGVLCNVLVAKLISKVRTQWIICTGILSTALASILMANAPADGSYWRLPFNAMWMAVLGADFLMATGSIFVAALALPDEQSVAGALFQTLVQLGGSFGLAITTVISTSIDNRSLSQGKPPLVAQLDGIHAAFWLGSGTSFVALGIAVVALRGMGVYKPGGGEGKGEERRANSEGDVEAAVGDAEKELADGEVGEEQLGEEHELETREKTMSGKGLFGRFRRA</sequence>
<comment type="caution">
    <text evidence="9">The sequence shown here is derived from an EMBL/GenBank/DDBJ whole genome shotgun (WGS) entry which is preliminary data.</text>
</comment>
<keyword evidence="10" id="KW-1185">Reference proteome</keyword>
<feature type="transmembrane region" description="Helical" evidence="7">
    <location>
        <begin position="410"/>
        <end position="431"/>
    </location>
</feature>
<keyword evidence="4 7" id="KW-1133">Transmembrane helix</keyword>
<feature type="transmembrane region" description="Helical" evidence="7">
    <location>
        <begin position="300"/>
        <end position="319"/>
    </location>
</feature>
<dbReference type="PANTHER" id="PTHR42718:SF9">
    <property type="entry name" value="MAJOR FACILITATOR SUPERFAMILY MULTIDRUG TRANSPORTER MFSC"/>
    <property type="match status" value="1"/>
</dbReference>
<evidence type="ECO:0000256" key="4">
    <source>
        <dbReference type="ARBA" id="ARBA00022989"/>
    </source>
</evidence>
<evidence type="ECO:0000256" key="6">
    <source>
        <dbReference type="SAM" id="MobiDB-lite"/>
    </source>
</evidence>
<feature type="transmembrane region" description="Helical" evidence="7">
    <location>
        <begin position="475"/>
        <end position="499"/>
    </location>
</feature>
<reference evidence="9 10" key="1">
    <citation type="submission" date="2018-11" db="EMBL/GenBank/DDBJ databases">
        <title>Genome sequence of Saitozyma podzolica DSM 27192.</title>
        <authorList>
            <person name="Aliyu H."/>
            <person name="Gorte O."/>
            <person name="Ochsenreither K."/>
        </authorList>
    </citation>
    <scope>NUCLEOTIDE SEQUENCE [LARGE SCALE GENOMIC DNA]</scope>
    <source>
        <strain evidence="9 10">DSM 27192</strain>
    </source>
</reference>
<dbReference type="EMBL" id="RSCD01000022">
    <property type="protein sequence ID" value="RSH84053.1"/>
    <property type="molecule type" value="Genomic_DNA"/>
</dbReference>
<dbReference type="STRING" id="1890683.A0A427XZ11"/>
<feature type="transmembrane region" description="Helical" evidence="7">
    <location>
        <begin position="511"/>
        <end position="531"/>
    </location>
</feature>
<dbReference type="Proteomes" id="UP000279259">
    <property type="component" value="Unassembled WGS sequence"/>
</dbReference>
<feature type="region of interest" description="Disordered" evidence="6">
    <location>
        <begin position="1"/>
        <end position="75"/>
    </location>
</feature>
<feature type="transmembrane region" description="Helical" evidence="7">
    <location>
        <begin position="177"/>
        <end position="197"/>
    </location>
</feature>
<dbReference type="Gene3D" id="1.20.1250.20">
    <property type="entry name" value="MFS general substrate transporter like domains"/>
    <property type="match status" value="2"/>
</dbReference>
<accession>A0A427XZ11</accession>
<evidence type="ECO:0000313" key="9">
    <source>
        <dbReference type="EMBL" id="RSH84053.1"/>
    </source>
</evidence>
<protein>
    <recommendedName>
        <fullName evidence="8">Major facilitator superfamily (MFS) profile domain-containing protein</fullName>
    </recommendedName>
</protein>
<dbReference type="SUPFAM" id="SSF103473">
    <property type="entry name" value="MFS general substrate transporter"/>
    <property type="match status" value="2"/>
</dbReference>
<feature type="transmembrane region" description="Helical" evidence="7">
    <location>
        <begin position="109"/>
        <end position="128"/>
    </location>
</feature>
<evidence type="ECO:0000256" key="5">
    <source>
        <dbReference type="ARBA" id="ARBA00023136"/>
    </source>
</evidence>
<keyword evidence="5 7" id="KW-0472">Membrane</keyword>
<evidence type="ECO:0000256" key="7">
    <source>
        <dbReference type="SAM" id="Phobius"/>
    </source>
</evidence>
<dbReference type="GO" id="GO:0022857">
    <property type="term" value="F:transmembrane transporter activity"/>
    <property type="evidence" value="ECO:0007669"/>
    <property type="project" value="InterPro"/>
</dbReference>